<dbReference type="RefSeq" id="WP_235300668.1">
    <property type="nucleotide sequence ID" value="NZ_CAUBSI010000026.1"/>
</dbReference>
<gene>
    <name evidence="2" type="ORF">NW209_06580</name>
</gene>
<dbReference type="Proteomes" id="UP001204579">
    <property type="component" value="Unassembled WGS sequence"/>
</dbReference>
<proteinExistence type="predicted"/>
<evidence type="ECO:0000313" key="3">
    <source>
        <dbReference type="Proteomes" id="UP001204579"/>
    </source>
</evidence>
<evidence type="ECO:0000313" key="2">
    <source>
        <dbReference type="EMBL" id="MCR8873678.1"/>
    </source>
</evidence>
<comment type="caution">
    <text evidence="2">The sequence shown here is derived from an EMBL/GenBank/DDBJ whole genome shotgun (WGS) entry which is preliminary data.</text>
</comment>
<feature type="domain" description="CinA C-terminal" evidence="1">
    <location>
        <begin position="6"/>
        <end position="158"/>
    </location>
</feature>
<dbReference type="AlphaFoldDB" id="A0AAW5MZB8"/>
<keyword evidence="3" id="KW-1185">Reference proteome</keyword>
<evidence type="ECO:0000259" key="1">
    <source>
        <dbReference type="Pfam" id="PF02464"/>
    </source>
</evidence>
<dbReference type="InterPro" id="IPR008136">
    <property type="entry name" value="CinA_C"/>
</dbReference>
<protein>
    <submittedName>
        <fullName evidence="2">CinA family protein</fullName>
    </submittedName>
</protein>
<name>A0AAW5MZB8_9BACT</name>
<reference evidence="2 3" key="1">
    <citation type="submission" date="2022-08" db="EMBL/GenBank/DDBJ databases">
        <authorList>
            <person name="Zeman M."/>
            <person name="Kubasova T."/>
        </authorList>
    </citation>
    <scope>NUCLEOTIDE SEQUENCE [LARGE SCALE GENOMIC DNA]</scope>
    <source>
        <strain evidence="2 3">ET62</strain>
    </source>
</reference>
<sequence>MSVETKTLSKEISEIFWREGFTLATAESCTAGHVAAIITAIPGSSRFYKGGIVAYADEVKRNLLQVKAETLETHGAVSEETVVELVQGAMDTLGTDHAIATSGIAGPGGGTPEKPVGTIWVAAGDKKRILTAKLSEDNGRDLNIQAATIKTLQLLLELVQNNENEQ</sequence>
<dbReference type="InterPro" id="IPR036653">
    <property type="entry name" value="CinA-like_C"/>
</dbReference>
<accession>A0AAW5MZB8</accession>
<organism evidence="2 3">
    <name type="scientific">Phocaeicola barnesiae</name>
    <dbReference type="NCBI Taxonomy" id="376804"/>
    <lineage>
        <taxon>Bacteria</taxon>
        <taxon>Pseudomonadati</taxon>
        <taxon>Bacteroidota</taxon>
        <taxon>Bacteroidia</taxon>
        <taxon>Bacteroidales</taxon>
        <taxon>Bacteroidaceae</taxon>
        <taxon>Phocaeicola</taxon>
    </lineage>
</organism>
<dbReference type="SUPFAM" id="SSF142433">
    <property type="entry name" value="CinA-like"/>
    <property type="match status" value="1"/>
</dbReference>
<dbReference type="Pfam" id="PF02464">
    <property type="entry name" value="CinA"/>
    <property type="match status" value="1"/>
</dbReference>
<dbReference type="NCBIfam" id="TIGR00199">
    <property type="entry name" value="PncC_domain"/>
    <property type="match status" value="1"/>
</dbReference>
<dbReference type="Gene3D" id="3.90.950.20">
    <property type="entry name" value="CinA-like"/>
    <property type="match status" value="1"/>
</dbReference>
<dbReference type="EMBL" id="JANRHJ010000006">
    <property type="protein sequence ID" value="MCR8873678.1"/>
    <property type="molecule type" value="Genomic_DNA"/>
</dbReference>